<keyword evidence="2 3" id="KW-0067">ATP-binding</keyword>
<name>A0A9R0HY28_SPIOL</name>
<comment type="similarity">
    <text evidence="3">Belongs to the heat shock protein 70 family.</text>
</comment>
<dbReference type="GO" id="GO:0005524">
    <property type="term" value="F:ATP binding"/>
    <property type="evidence" value="ECO:0007669"/>
    <property type="project" value="UniProtKB-KW"/>
</dbReference>
<dbReference type="InterPro" id="IPR013126">
    <property type="entry name" value="Hsp_70_fam"/>
</dbReference>
<protein>
    <submittedName>
        <fullName evidence="5">Heat shock cognate 70 kDa protein</fullName>
    </submittedName>
</protein>
<proteinExistence type="inferred from homology"/>
<evidence type="ECO:0000256" key="2">
    <source>
        <dbReference type="ARBA" id="ARBA00022840"/>
    </source>
</evidence>
<dbReference type="SUPFAM" id="SSF53067">
    <property type="entry name" value="Actin-like ATPase domain"/>
    <property type="match status" value="2"/>
</dbReference>
<dbReference type="AlphaFoldDB" id="A0A9R0HY28"/>
<dbReference type="PANTHER" id="PTHR19375">
    <property type="entry name" value="HEAT SHOCK PROTEIN 70KDA"/>
    <property type="match status" value="1"/>
</dbReference>
<accession>A0A9R0HY28</accession>
<dbReference type="GeneID" id="110778912"/>
<keyword evidence="4" id="KW-1185">Reference proteome</keyword>
<sequence>MKPNRNNKVSPVEKVQCHAIGIDLGTTNSCAAVWKRGRVEIIANDKGSRTTPSCVSFTETEHLTGDAAKNQIGLNSANTIYGVTRLIGRTFSDESVQHNMKLWPFKVVAGIETKKDRKPMIAVSHKGEEKQFSAEEISAMVLMKMKESAECYLGSKVTDAVVTVPAHFNASQRQATKDAGDIAGLNVIRIINEPVAAAVAYAVNKRKQTSTKLAEKVIIFDFGGGTLDVCLLTIDKHDFKVKAIVGDAYLGGDDIDDRMVSHFAGYFERKHGKDISGNPRALARLRTACERAKRELSSACETTIEINCLFESIDFFSVVSRSLFEKLNVDLFKRCIDCVKKCVQDGEMKMSDIHTVVLVGGSSRIPKVQQMLQDLFEGKKLYRDINPDESVAYGAAILSKMLCGEKNTSNCKFADLTPLSLGVEVYGGWMSVVVPKNITIPTKKTRGYTTKYDNQTTIRFSVYEGEKLKAIENKLLDEFDFTDIPKAPAGIPKFDVYFDINSLGILTVTAEYRGTTNKQQITITNCSSTGQFKIALERMIKDTNKINPNNFMAFAGAMLKSIRNKLKQMAC</sequence>
<dbReference type="Gene3D" id="2.60.34.10">
    <property type="entry name" value="Substrate Binding Domain Of DNAk, Chain A, domain 1"/>
    <property type="match status" value="1"/>
</dbReference>
<dbReference type="SUPFAM" id="SSF100920">
    <property type="entry name" value="Heat shock protein 70kD (HSP70), peptide-binding domain"/>
    <property type="match status" value="1"/>
</dbReference>
<dbReference type="GO" id="GO:0140662">
    <property type="term" value="F:ATP-dependent protein folding chaperone"/>
    <property type="evidence" value="ECO:0007669"/>
    <property type="project" value="InterPro"/>
</dbReference>
<dbReference type="GO" id="GO:0016887">
    <property type="term" value="F:ATP hydrolysis activity"/>
    <property type="evidence" value="ECO:0000318"/>
    <property type="project" value="GO_Central"/>
</dbReference>
<dbReference type="Pfam" id="PF00012">
    <property type="entry name" value="HSP70"/>
    <property type="match status" value="1"/>
</dbReference>
<dbReference type="PROSITE" id="PS00297">
    <property type="entry name" value="HSP70_1"/>
    <property type="match status" value="1"/>
</dbReference>
<dbReference type="Gene3D" id="3.90.640.10">
    <property type="entry name" value="Actin, Chain A, domain 4"/>
    <property type="match status" value="1"/>
</dbReference>
<evidence type="ECO:0000256" key="3">
    <source>
        <dbReference type="RuleBase" id="RU003322"/>
    </source>
</evidence>
<dbReference type="Gene3D" id="3.30.420.40">
    <property type="match status" value="2"/>
</dbReference>
<dbReference type="PRINTS" id="PR00301">
    <property type="entry name" value="HEATSHOCK70"/>
</dbReference>
<dbReference type="InterPro" id="IPR018181">
    <property type="entry name" value="Heat_shock_70_CS"/>
</dbReference>
<dbReference type="Proteomes" id="UP000813463">
    <property type="component" value="Chromosome 5"/>
</dbReference>
<organism evidence="4 5">
    <name type="scientific">Spinacia oleracea</name>
    <name type="common">Spinach</name>
    <dbReference type="NCBI Taxonomy" id="3562"/>
    <lineage>
        <taxon>Eukaryota</taxon>
        <taxon>Viridiplantae</taxon>
        <taxon>Streptophyta</taxon>
        <taxon>Embryophyta</taxon>
        <taxon>Tracheophyta</taxon>
        <taxon>Spermatophyta</taxon>
        <taxon>Magnoliopsida</taxon>
        <taxon>eudicotyledons</taxon>
        <taxon>Gunneridae</taxon>
        <taxon>Pentapetalae</taxon>
        <taxon>Caryophyllales</taxon>
        <taxon>Chenopodiaceae</taxon>
        <taxon>Chenopodioideae</taxon>
        <taxon>Anserineae</taxon>
        <taxon>Spinacia</taxon>
    </lineage>
</organism>
<gene>
    <name evidence="5" type="primary">LOC110778912</name>
</gene>
<dbReference type="InterPro" id="IPR029047">
    <property type="entry name" value="HSP70_peptide-bd_sf"/>
</dbReference>
<evidence type="ECO:0000256" key="1">
    <source>
        <dbReference type="ARBA" id="ARBA00022741"/>
    </source>
</evidence>
<dbReference type="RefSeq" id="XP_021839143.2">
    <property type="nucleotide sequence ID" value="XM_021983451.2"/>
</dbReference>
<dbReference type="KEGG" id="soe:110778912"/>
<reference evidence="5" key="2">
    <citation type="submission" date="2025-08" db="UniProtKB">
        <authorList>
            <consortium name="RefSeq"/>
        </authorList>
    </citation>
    <scope>IDENTIFICATION</scope>
    <source>
        <tissue evidence="5">Leaf</tissue>
    </source>
</reference>
<dbReference type="PROSITE" id="PS01036">
    <property type="entry name" value="HSP70_3"/>
    <property type="match status" value="1"/>
</dbReference>
<keyword evidence="5" id="KW-0346">Stress response</keyword>
<dbReference type="GO" id="GO:0031072">
    <property type="term" value="F:heat shock protein binding"/>
    <property type="evidence" value="ECO:0000318"/>
    <property type="project" value="GO_Central"/>
</dbReference>
<dbReference type="InterPro" id="IPR043129">
    <property type="entry name" value="ATPase_NBD"/>
</dbReference>
<evidence type="ECO:0000313" key="4">
    <source>
        <dbReference type="Proteomes" id="UP000813463"/>
    </source>
</evidence>
<dbReference type="GO" id="GO:0042026">
    <property type="term" value="P:protein refolding"/>
    <property type="evidence" value="ECO:0000318"/>
    <property type="project" value="GO_Central"/>
</dbReference>
<dbReference type="GO" id="GO:0044183">
    <property type="term" value="F:protein folding chaperone"/>
    <property type="evidence" value="ECO:0000318"/>
    <property type="project" value="GO_Central"/>
</dbReference>
<dbReference type="GO" id="GO:0005737">
    <property type="term" value="C:cytoplasm"/>
    <property type="evidence" value="ECO:0000318"/>
    <property type="project" value="GO_Central"/>
</dbReference>
<reference evidence="4" key="1">
    <citation type="journal article" date="2021" name="Nat. Commun.">
        <title>Genomic analyses provide insights into spinach domestication and the genetic basis of agronomic traits.</title>
        <authorList>
            <person name="Cai X."/>
            <person name="Sun X."/>
            <person name="Xu C."/>
            <person name="Sun H."/>
            <person name="Wang X."/>
            <person name="Ge C."/>
            <person name="Zhang Z."/>
            <person name="Wang Q."/>
            <person name="Fei Z."/>
            <person name="Jiao C."/>
            <person name="Wang Q."/>
        </authorList>
    </citation>
    <scope>NUCLEOTIDE SEQUENCE [LARGE SCALE GENOMIC DNA]</scope>
    <source>
        <strain evidence="4">cv. Varoflay</strain>
    </source>
</reference>
<evidence type="ECO:0000313" key="5">
    <source>
        <dbReference type="RefSeq" id="XP_021839143.2"/>
    </source>
</evidence>
<dbReference type="Gene3D" id="3.30.30.30">
    <property type="match status" value="1"/>
</dbReference>
<keyword evidence="1 3" id="KW-0547">Nucleotide-binding</keyword>